<dbReference type="InterPro" id="IPR052211">
    <property type="entry name" value="Cpx_auxiliary_protein"/>
</dbReference>
<proteinExistence type="predicted"/>
<evidence type="ECO:0000256" key="2">
    <source>
        <dbReference type="SAM" id="SignalP"/>
    </source>
</evidence>
<feature type="region of interest" description="Disordered" evidence="1">
    <location>
        <begin position="21"/>
        <end position="54"/>
    </location>
</feature>
<organism evidence="3 4">
    <name type="scientific">Pseudomonas quercus</name>
    <dbReference type="NCBI Taxonomy" id="2722792"/>
    <lineage>
        <taxon>Bacteria</taxon>
        <taxon>Pseudomonadati</taxon>
        <taxon>Pseudomonadota</taxon>
        <taxon>Gammaproteobacteria</taxon>
        <taxon>Pseudomonadales</taxon>
        <taxon>Pseudomonadaceae</taxon>
        <taxon>Pseudomonas</taxon>
    </lineage>
</organism>
<accession>A0ABX0YM14</accession>
<dbReference type="PANTHER" id="PTHR38102:SF1">
    <property type="entry name" value="PERIPLASMIC CHAPERONE SPY"/>
    <property type="match status" value="1"/>
</dbReference>
<evidence type="ECO:0000313" key="3">
    <source>
        <dbReference type="EMBL" id="NJP03187.1"/>
    </source>
</evidence>
<feature type="signal peptide" evidence="2">
    <location>
        <begin position="1"/>
        <end position="20"/>
    </location>
</feature>
<sequence>MRKTLTALLFAATLPTLAMAAPEAPLPGPEDGPREGPMMMHHRGPGPLERLDLTRDQRDQVRQLTDEQMQHRREITDTYLDKLSATDKKAMQDAITANETKTRTSIRALLKPEQQKAFDDMNKVQDQRRAEWAEFQAWKAQKAQKTQ</sequence>
<dbReference type="RefSeq" id="WP_168085755.1">
    <property type="nucleotide sequence ID" value="NZ_JAAVJI010000016.1"/>
</dbReference>
<dbReference type="PANTHER" id="PTHR38102">
    <property type="entry name" value="PERIPLASMIC CHAPERONE SPY"/>
    <property type="match status" value="1"/>
</dbReference>
<gene>
    <name evidence="3" type="ORF">HBH25_20310</name>
</gene>
<dbReference type="Proteomes" id="UP000746535">
    <property type="component" value="Unassembled WGS sequence"/>
</dbReference>
<keyword evidence="2" id="KW-0732">Signal</keyword>
<feature type="chain" id="PRO_5046835986" evidence="2">
    <location>
        <begin position="21"/>
        <end position="147"/>
    </location>
</feature>
<name>A0ABX0YM14_9PSED</name>
<dbReference type="EMBL" id="JAAVJI010000016">
    <property type="protein sequence ID" value="NJP03187.1"/>
    <property type="molecule type" value="Genomic_DNA"/>
</dbReference>
<evidence type="ECO:0000313" key="4">
    <source>
        <dbReference type="Proteomes" id="UP000746535"/>
    </source>
</evidence>
<keyword evidence="4" id="KW-1185">Reference proteome</keyword>
<protein>
    <submittedName>
        <fullName evidence="3">LTXXQ domain protein</fullName>
    </submittedName>
</protein>
<evidence type="ECO:0000256" key="1">
    <source>
        <dbReference type="SAM" id="MobiDB-lite"/>
    </source>
</evidence>
<reference evidence="3 4" key="1">
    <citation type="submission" date="2020-03" db="EMBL/GenBank/DDBJ databases">
        <authorList>
            <person name="Wang L."/>
            <person name="He N."/>
            <person name="Li Y."/>
            <person name="Fang Y."/>
            <person name="Zhang F."/>
        </authorList>
    </citation>
    <scope>NUCLEOTIDE SEQUENCE [LARGE SCALE GENOMIC DNA]</scope>
    <source>
        <strain evidence="4">hsmgli-8</strain>
    </source>
</reference>
<comment type="caution">
    <text evidence="3">The sequence shown here is derived from an EMBL/GenBank/DDBJ whole genome shotgun (WGS) entry which is preliminary data.</text>
</comment>